<proteinExistence type="predicted"/>
<dbReference type="RefSeq" id="WP_307239661.1">
    <property type="nucleotide sequence ID" value="NZ_JAUSUZ010000001.1"/>
</dbReference>
<keyword evidence="1" id="KW-0732">Signal</keyword>
<evidence type="ECO:0000313" key="3">
    <source>
        <dbReference type="Proteomes" id="UP001240236"/>
    </source>
</evidence>
<organism evidence="2 3">
    <name type="scientific">Catenuloplanes indicus</name>
    <dbReference type="NCBI Taxonomy" id="137267"/>
    <lineage>
        <taxon>Bacteria</taxon>
        <taxon>Bacillati</taxon>
        <taxon>Actinomycetota</taxon>
        <taxon>Actinomycetes</taxon>
        <taxon>Micromonosporales</taxon>
        <taxon>Micromonosporaceae</taxon>
        <taxon>Catenuloplanes</taxon>
    </lineage>
</organism>
<reference evidence="2 3" key="1">
    <citation type="submission" date="2023-07" db="EMBL/GenBank/DDBJ databases">
        <title>Sequencing the genomes of 1000 actinobacteria strains.</title>
        <authorList>
            <person name="Klenk H.-P."/>
        </authorList>
    </citation>
    <scope>NUCLEOTIDE SEQUENCE [LARGE SCALE GENOMIC DNA]</scope>
    <source>
        <strain evidence="2 3">DSM 44709</strain>
    </source>
</reference>
<dbReference type="Proteomes" id="UP001240236">
    <property type="component" value="Unassembled WGS sequence"/>
</dbReference>
<dbReference type="AlphaFoldDB" id="A0AAE4AZY6"/>
<feature type="signal peptide" evidence="1">
    <location>
        <begin position="1"/>
        <end position="31"/>
    </location>
</feature>
<gene>
    <name evidence="2" type="ORF">J2S42_003047</name>
</gene>
<dbReference type="InterPro" id="IPR006311">
    <property type="entry name" value="TAT_signal"/>
</dbReference>
<dbReference type="EMBL" id="JAUSUZ010000001">
    <property type="protein sequence ID" value="MDQ0366378.1"/>
    <property type="molecule type" value="Genomic_DNA"/>
</dbReference>
<accession>A0AAE4AZY6</accession>
<evidence type="ECO:0000256" key="1">
    <source>
        <dbReference type="SAM" id="SignalP"/>
    </source>
</evidence>
<evidence type="ECO:0000313" key="2">
    <source>
        <dbReference type="EMBL" id="MDQ0366378.1"/>
    </source>
</evidence>
<name>A0AAE4AZY6_9ACTN</name>
<sequence>MQNLRRRMLTPVLAATVAIAPALGIAAPAAAAPAGVVFAQETVDEPSWDWNPASVSVTSVKFSKTAFTLRSTEKCANRAHITATLSGPLPTENVFASAVGVDIRRNGAIYDAVILTNSGGTTWEGDLPVCGTDPAGTYRTELYGAYVTGTGLDDPDLTFYRTNVVNGAYTVKRPASVTLNATPEPARKGATLTAKGVFSTDGKAAANTKVQIWFKADGSSAWTRKATVTTNAKGAYRATIKATASGTWKAVVPATGSRNEVVAYDAVTVRK</sequence>
<protein>
    <submittedName>
        <fullName evidence="2">Uncharacterized protein</fullName>
    </submittedName>
</protein>
<dbReference type="PROSITE" id="PS51318">
    <property type="entry name" value="TAT"/>
    <property type="match status" value="1"/>
</dbReference>
<comment type="caution">
    <text evidence="2">The sequence shown here is derived from an EMBL/GenBank/DDBJ whole genome shotgun (WGS) entry which is preliminary data.</text>
</comment>
<keyword evidence="3" id="KW-1185">Reference proteome</keyword>
<feature type="chain" id="PRO_5041976595" evidence="1">
    <location>
        <begin position="32"/>
        <end position="271"/>
    </location>
</feature>